<gene>
    <name evidence="2" type="ORF">L596_025182</name>
</gene>
<dbReference type="AlphaFoldDB" id="A0A4U5M778"/>
<proteinExistence type="predicted"/>
<feature type="region of interest" description="Disordered" evidence="1">
    <location>
        <begin position="40"/>
        <end position="80"/>
    </location>
</feature>
<accession>A0A4U5M778</accession>
<organism evidence="2 3">
    <name type="scientific">Steinernema carpocapsae</name>
    <name type="common">Entomopathogenic nematode</name>
    <dbReference type="NCBI Taxonomy" id="34508"/>
    <lineage>
        <taxon>Eukaryota</taxon>
        <taxon>Metazoa</taxon>
        <taxon>Ecdysozoa</taxon>
        <taxon>Nematoda</taxon>
        <taxon>Chromadorea</taxon>
        <taxon>Rhabditida</taxon>
        <taxon>Tylenchina</taxon>
        <taxon>Panagrolaimomorpha</taxon>
        <taxon>Strongyloidoidea</taxon>
        <taxon>Steinernematidae</taxon>
        <taxon>Steinernema</taxon>
    </lineage>
</organism>
<keyword evidence="3" id="KW-1185">Reference proteome</keyword>
<sequence>MFSPTTVTLFRRSDGCWLGLLGAGRSSSFSIDDVFSLPTHKASATQKPVPTRRQIDSDGHFFDDHDHDSRLGEGASGGRS</sequence>
<evidence type="ECO:0000256" key="1">
    <source>
        <dbReference type="SAM" id="MobiDB-lite"/>
    </source>
</evidence>
<reference evidence="2 3" key="2">
    <citation type="journal article" date="2019" name="G3 (Bethesda)">
        <title>Hybrid Assembly of the Genome of the Entomopathogenic Nematode Steinernema carpocapsae Identifies the X-Chromosome.</title>
        <authorList>
            <person name="Serra L."/>
            <person name="Macchietto M."/>
            <person name="Macias-Munoz A."/>
            <person name="McGill C.J."/>
            <person name="Rodriguez I.M."/>
            <person name="Rodriguez B."/>
            <person name="Murad R."/>
            <person name="Mortazavi A."/>
        </authorList>
    </citation>
    <scope>NUCLEOTIDE SEQUENCE [LARGE SCALE GENOMIC DNA]</scope>
    <source>
        <strain evidence="2 3">ALL</strain>
    </source>
</reference>
<evidence type="ECO:0000313" key="3">
    <source>
        <dbReference type="Proteomes" id="UP000298663"/>
    </source>
</evidence>
<dbReference type="Proteomes" id="UP000298663">
    <property type="component" value="Unassembled WGS sequence"/>
</dbReference>
<comment type="caution">
    <text evidence="2">The sequence shown here is derived from an EMBL/GenBank/DDBJ whole genome shotgun (WGS) entry which is preliminary data.</text>
</comment>
<feature type="compositionally biased region" description="Basic and acidic residues" evidence="1">
    <location>
        <begin position="53"/>
        <end position="71"/>
    </location>
</feature>
<evidence type="ECO:0000313" key="2">
    <source>
        <dbReference type="EMBL" id="TKR64692.1"/>
    </source>
</evidence>
<dbReference type="EMBL" id="AZBU02000009">
    <property type="protein sequence ID" value="TKR64692.1"/>
    <property type="molecule type" value="Genomic_DNA"/>
</dbReference>
<name>A0A4U5M778_STECR</name>
<reference evidence="2 3" key="1">
    <citation type="journal article" date="2015" name="Genome Biol.">
        <title>Comparative genomics of Steinernema reveals deeply conserved gene regulatory networks.</title>
        <authorList>
            <person name="Dillman A.R."/>
            <person name="Macchietto M."/>
            <person name="Porter C.F."/>
            <person name="Rogers A."/>
            <person name="Williams B."/>
            <person name="Antoshechkin I."/>
            <person name="Lee M.M."/>
            <person name="Goodwin Z."/>
            <person name="Lu X."/>
            <person name="Lewis E.E."/>
            <person name="Goodrich-Blair H."/>
            <person name="Stock S.P."/>
            <person name="Adams B.J."/>
            <person name="Sternberg P.W."/>
            <person name="Mortazavi A."/>
        </authorList>
    </citation>
    <scope>NUCLEOTIDE SEQUENCE [LARGE SCALE GENOMIC DNA]</scope>
    <source>
        <strain evidence="2 3">ALL</strain>
    </source>
</reference>
<protein>
    <submittedName>
        <fullName evidence="2">Uncharacterized protein</fullName>
    </submittedName>
</protein>